<organism evidence="6 7">
    <name type="scientific">Manduca sexta</name>
    <name type="common">Tobacco hawkmoth</name>
    <name type="synonym">Tobacco hornworm</name>
    <dbReference type="NCBI Taxonomy" id="7130"/>
    <lineage>
        <taxon>Eukaryota</taxon>
        <taxon>Metazoa</taxon>
        <taxon>Ecdysozoa</taxon>
        <taxon>Arthropoda</taxon>
        <taxon>Hexapoda</taxon>
        <taxon>Insecta</taxon>
        <taxon>Pterygota</taxon>
        <taxon>Neoptera</taxon>
        <taxon>Endopterygota</taxon>
        <taxon>Lepidoptera</taxon>
        <taxon>Glossata</taxon>
        <taxon>Ditrysia</taxon>
        <taxon>Bombycoidea</taxon>
        <taxon>Sphingidae</taxon>
        <taxon>Sphinginae</taxon>
        <taxon>Sphingini</taxon>
        <taxon>Manduca</taxon>
    </lineage>
</organism>
<dbReference type="InterPro" id="IPR002635">
    <property type="entry name" value="Chorion"/>
</dbReference>
<comment type="similarity">
    <text evidence="2 4">Belongs to the chorion protein family.</text>
</comment>
<comment type="caution">
    <text evidence="6">The sequence shown here is derived from an EMBL/GenBank/DDBJ whole genome shotgun (WGS) entry which is preliminary data.</text>
</comment>
<dbReference type="Pfam" id="PF01723">
    <property type="entry name" value="Chorion_1"/>
    <property type="match status" value="1"/>
</dbReference>
<proteinExistence type="inferred from homology"/>
<dbReference type="EMBL" id="JH668342">
    <property type="protein sequence ID" value="KAG6447207.1"/>
    <property type="molecule type" value="Genomic_DNA"/>
</dbReference>
<gene>
    <name evidence="6" type="ORF">O3G_MSEX004858</name>
</gene>
<reference evidence="6" key="1">
    <citation type="journal article" date="2016" name="Insect Biochem. Mol. Biol.">
        <title>Multifaceted biological insights from a draft genome sequence of the tobacco hornworm moth, Manduca sexta.</title>
        <authorList>
            <person name="Kanost M.R."/>
            <person name="Arrese E.L."/>
            <person name="Cao X."/>
            <person name="Chen Y.R."/>
            <person name="Chellapilla S."/>
            <person name="Goldsmith M.R."/>
            <person name="Grosse-Wilde E."/>
            <person name="Heckel D.G."/>
            <person name="Herndon N."/>
            <person name="Jiang H."/>
            <person name="Papanicolaou A."/>
            <person name="Qu J."/>
            <person name="Soulages J.L."/>
            <person name="Vogel H."/>
            <person name="Walters J."/>
            <person name="Waterhouse R.M."/>
            <person name="Ahn S.J."/>
            <person name="Almeida F.C."/>
            <person name="An C."/>
            <person name="Aqrawi P."/>
            <person name="Bretschneider A."/>
            <person name="Bryant W.B."/>
            <person name="Bucks S."/>
            <person name="Chao H."/>
            <person name="Chevignon G."/>
            <person name="Christen J.M."/>
            <person name="Clarke D.F."/>
            <person name="Dittmer N.T."/>
            <person name="Ferguson L.C.F."/>
            <person name="Garavelou S."/>
            <person name="Gordon K.H.J."/>
            <person name="Gunaratna R.T."/>
            <person name="Han Y."/>
            <person name="Hauser F."/>
            <person name="He Y."/>
            <person name="Heidel-Fischer H."/>
            <person name="Hirsh A."/>
            <person name="Hu Y."/>
            <person name="Jiang H."/>
            <person name="Kalra D."/>
            <person name="Klinner C."/>
            <person name="Konig C."/>
            <person name="Kovar C."/>
            <person name="Kroll A.R."/>
            <person name="Kuwar S.S."/>
            <person name="Lee S.L."/>
            <person name="Lehman R."/>
            <person name="Li K."/>
            <person name="Li Z."/>
            <person name="Liang H."/>
            <person name="Lovelace S."/>
            <person name="Lu Z."/>
            <person name="Mansfield J.H."/>
            <person name="McCulloch K.J."/>
            <person name="Mathew T."/>
            <person name="Morton B."/>
            <person name="Muzny D.M."/>
            <person name="Neunemann D."/>
            <person name="Ongeri F."/>
            <person name="Pauchet Y."/>
            <person name="Pu L.L."/>
            <person name="Pyrousis I."/>
            <person name="Rao X.J."/>
            <person name="Redding A."/>
            <person name="Roesel C."/>
            <person name="Sanchez-Gracia A."/>
            <person name="Schaack S."/>
            <person name="Shukla A."/>
            <person name="Tetreau G."/>
            <person name="Wang Y."/>
            <person name="Xiong G.H."/>
            <person name="Traut W."/>
            <person name="Walsh T.K."/>
            <person name="Worley K.C."/>
            <person name="Wu D."/>
            <person name="Wu W."/>
            <person name="Wu Y.Q."/>
            <person name="Zhang X."/>
            <person name="Zou Z."/>
            <person name="Zucker H."/>
            <person name="Briscoe A.D."/>
            <person name="Burmester T."/>
            <person name="Clem R.J."/>
            <person name="Feyereisen R."/>
            <person name="Grimmelikhuijzen C.J.P."/>
            <person name="Hamodrakas S.J."/>
            <person name="Hansson B.S."/>
            <person name="Huguet E."/>
            <person name="Jermiin L.S."/>
            <person name="Lan Q."/>
            <person name="Lehman H.K."/>
            <person name="Lorenzen M."/>
            <person name="Merzendorfer H."/>
            <person name="Michalopoulos I."/>
            <person name="Morton D.B."/>
            <person name="Muthukrishnan S."/>
            <person name="Oakeshott J.G."/>
            <person name="Palmer W."/>
            <person name="Park Y."/>
            <person name="Passarelli A.L."/>
            <person name="Rozas J."/>
            <person name="Schwartz L.M."/>
            <person name="Smith W."/>
            <person name="Southgate A."/>
            <person name="Vilcinskas A."/>
            <person name="Vogt R."/>
            <person name="Wang P."/>
            <person name="Werren J."/>
            <person name="Yu X.Q."/>
            <person name="Zhou J.J."/>
            <person name="Brown S.J."/>
            <person name="Scherer S.E."/>
            <person name="Richards S."/>
            <person name="Blissard G.W."/>
        </authorList>
    </citation>
    <scope>NUCLEOTIDE SEQUENCE</scope>
</reference>
<accession>A0A921YX16</accession>
<dbReference type="GO" id="GO:0005213">
    <property type="term" value="F:structural constituent of egg chorion"/>
    <property type="evidence" value="ECO:0007669"/>
    <property type="project" value="InterPro"/>
</dbReference>
<protein>
    <submittedName>
        <fullName evidence="6">Uncharacterized protein</fullName>
    </submittedName>
</protein>
<evidence type="ECO:0000256" key="4">
    <source>
        <dbReference type="RuleBase" id="RU004378"/>
    </source>
</evidence>
<dbReference type="GO" id="GO:0007304">
    <property type="term" value="P:chorion-containing eggshell formation"/>
    <property type="evidence" value="ECO:0007669"/>
    <property type="project" value="InterPro"/>
</dbReference>
<evidence type="ECO:0000256" key="2">
    <source>
        <dbReference type="ARBA" id="ARBA00005906"/>
    </source>
</evidence>
<keyword evidence="3" id="KW-0677">Repeat</keyword>
<dbReference type="AlphaFoldDB" id="A0A921YX16"/>
<comment type="function">
    <text evidence="1">This protein is one of many from the eggshell of the silk moth.</text>
</comment>
<evidence type="ECO:0000256" key="5">
    <source>
        <dbReference type="SAM" id="SignalP"/>
    </source>
</evidence>
<feature type="chain" id="PRO_5037159611" evidence="5">
    <location>
        <begin position="22"/>
        <end position="148"/>
    </location>
</feature>
<evidence type="ECO:0000256" key="3">
    <source>
        <dbReference type="ARBA" id="ARBA00022737"/>
    </source>
</evidence>
<reference evidence="6" key="2">
    <citation type="submission" date="2020-12" db="EMBL/GenBank/DDBJ databases">
        <authorList>
            <person name="Kanost M."/>
        </authorList>
    </citation>
    <scope>NUCLEOTIDE SEQUENCE</scope>
</reference>
<dbReference type="GO" id="GO:0042600">
    <property type="term" value="C:egg chorion"/>
    <property type="evidence" value="ECO:0007669"/>
    <property type="project" value="InterPro"/>
</dbReference>
<keyword evidence="5" id="KW-0732">Signal</keyword>
<sequence>MSLQPLLIICVQACFIQATFSQCTGLAPALGRAYPGGYFGGLGFGNILGYGNCGFGVGLPISYPNIGPSWAGLAPFIPGPMASTYGGVGNGMIRVTGELPVAGTTIVTGQVPIIGSVQFTGSMPAAGTVIIAGSCGCGRGCGCKGYVY</sequence>
<name>A0A921YX16_MANSE</name>
<dbReference type="Proteomes" id="UP000791440">
    <property type="component" value="Unassembled WGS sequence"/>
</dbReference>
<feature type="signal peptide" evidence="5">
    <location>
        <begin position="1"/>
        <end position="21"/>
    </location>
</feature>
<keyword evidence="7" id="KW-1185">Reference proteome</keyword>
<evidence type="ECO:0000313" key="6">
    <source>
        <dbReference type="EMBL" id="KAG6447207.1"/>
    </source>
</evidence>
<evidence type="ECO:0000313" key="7">
    <source>
        <dbReference type="Proteomes" id="UP000791440"/>
    </source>
</evidence>
<evidence type="ECO:0000256" key="1">
    <source>
        <dbReference type="ARBA" id="ARBA00003434"/>
    </source>
</evidence>